<gene>
    <name evidence="8" type="ORF">RM425_11405</name>
</gene>
<keyword evidence="9" id="KW-1185">Reference proteome</keyword>
<evidence type="ECO:0000313" key="9">
    <source>
        <dbReference type="Proteomes" id="UP001183222"/>
    </source>
</evidence>
<evidence type="ECO:0000256" key="7">
    <source>
        <dbReference type="SAM" id="Phobius"/>
    </source>
</evidence>
<dbReference type="PANTHER" id="PTHR23513:SF11">
    <property type="entry name" value="STAPHYLOFERRIN A TRANSPORTER"/>
    <property type="match status" value="1"/>
</dbReference>
<evidence type="ECO:0000256" key="1">
    <source>
        <dbReference type="ARBA" id="ARBA00004651"/>
    </source>
</evidence>
<feature type="transmembrane region" description="Helical" evidence="7">
    <location>
        <begin position="299"/>
        <end position="320"/>
    </location>
</feature>
<feature type="region of interest" description="Disordered" evidence="6">
    <location>
        <begin position="1"/>
        <end position="49"/>
    </location>
</feature>
<evidence type="ECO:0000256" key="3">
    <source>
        <dbReference type="ARBA" id="ARBA00022692"/>
    </source>
</evidence>
<feature type="transmembrane region" description="Helical" evidence="7">
    <location>
        <begin position="332"/>
        <end position="355"/>
    </location>
</feature>
<evidence type="ECO:0000256" key="6">
    <source>
        <dbReference type="SAM" id="MobiDB-lite"/>
    </source>
</evidence>
<dbReference type="SUPFAM" id="SSF103473">
    <property type="entry name" value="MFS general substrate transporter"/>
    <property type="match status" value="1"/>
</dbReference>
<feature type="transmembrane region" description="Helical" evidence="7">
    <location>
        <begin position="361"/>
        <end position="385"/>
    </location>
</feature>
<dbReference type="InterPro" id="IPR011701">
    <property type="entry name" value="MFS"/>
</dbReference>
<dbReference type="InterPro" id="IPR036259">
    <property type="entry name" value="MFS_trans_sf"/>
</dbReference>
<feature type="transmembrane region" description="Helical" evidence="7">
    <location>
        <begin position="397"/>
        <end position="420"/>
    </location>
</feature>
<feature type="transmembrane region" description="Helical" evidence="7">
    <location>
        <begin position="136"/>
        <end position="162"/>
    </location>
</feature>
<dbReference type="RefSeq" id="WP_311345319.1">
    <property type="nucleotide sequence ID" value="NZ_JAVREI010000006.1"/>
</dbReference>
<reference evidence="9" key="1">
    <citation type="submission" date="2023-07" db="EMBL/GenBank/DDBJ databases">
        <title>30 novel species of actinomycetes from the DSMZ collection.</title>
        <authorList>
            <person name="Nouioui I."/>
        </authorList>
    </citation>
    <scope>NUCLEOTIDE SEQUENCE [LARGE SCALE GENOMIC DNA]</scope>
    <source>
        <strain evidence="9">DSM 46792</strain>
    </source>
</reference>
<keyword evidence="2" id="KW-1003">Cell membrane</keyword>
<dbReference type="PANTHER" id="PTHR23513">
    <property type="entry name" value="INTEGRAL MEMBRANE EFFLUX PROTEIN-RELATED"/>
    <property type="match status" value="1"/>
</dbReference>
<evidence type="ECO:0000256" key="2">
    <source>
        <dbReference type="ARBA" id="ARBA00022475"/>
    </source>
</evidence>
<comment type="subcellular location">
    <subcellularLocation>
        <location evidence="1">Cell membrane</location>
        <topology evidence="1">Multi-pass membrane protein</topology>
    </subcellularLocation>
</comment>
<protein>
    <submittedName>
        <fullName evidence="8">MFS transporter</fullName>
    </submittedName>
</protein>
<evidence type="ECO:0000256" key="4">
    <source>
        <dbReference type="ARBA" id="ARBA00022989"/>
    </source>
</evidence>
<name>A0ABU2K8I7_9ACTN</name>
<feature type="transmembrane region" description="Helical" evidence="7">
    <location>
        <begin position="210"/>
        <end position="231"/>
    </location>
</feature>
<feature type="transmembrane region" description="Helical" evidence="7">
    <location>
        <begin position="426"/>
        <end position="447"/>
    </location>
</feature>
<dbReference type="Proteomes" id="UP001183222">
    <property type="component" value="Unassembled WGS sequence"/>
</dbReference>
<dbReference type="Pfam" id="PF07690">
    <property type="entry name" value="MFS_1"/>
    <property type="match status" value="1"/>
</dbReference>
<keyword evidence="5 7" id="KW-0472">Membrane</keyword>
<keyword evidence="3 7" id="KW-0812">Transmembrane</keyword>
<sequence>MARRRWTRDPGSGDGDDERSSAPGRGPPRIEAALTSTAPEQAAPGAPDRPATYREVFAVAEFRPLFGTFLLSTAGDELARVALTVLVYQRTSSPLLAALTFAISHFPWLIGGPLLSTLADRLPRHRVLIATDAARAALLAVMAIPGMPLPVLLGLLLVVSLCAPPFESARSALMADVLDGERYAVATSLTTVTLQLAQVVGFLAGGALVALHPSLALGIDAATFAVSALWLSARLQRRPAPAPPEQGSSLWRDTAAGLRFLGGTRRMLAIIAVLWVGALFANAWEGIAAPLADELGRGSMTIGVLLAANPAGVVVGGLLLGRLVPPDRRERLVVPLVALSLAPLLAGGLVVAVTGGGTPPFATLLALLFVSGLGSSWLIPLNISFVQATPPAFRGRAFGVAVSGLYGVQGLGALAAGLAAEGMAPSVVLAACGGVGMIAVAPALVAYRRTQHRSSVGIDAEGASRA</sequence>
<organism evidence="8 9">
    <name type="scientific">Blastococcus goldschmidtiae</name>
    <dbReference type="NCBI Taxonomy" id="3075546"/>
    <lineage>
        <taxon>Bacteria</taxon>
        <taxon>Bacillati</taxon>
        <taxon>Actinomycetota</taxon>
        <taxon>Actinomycetes</taxon>
        <taxon>Geodermatophilales</taxon>
        <taxon>Geodermatophilaceae</taxon>
        <taxon>Blastococcus</taxon>
    </lineage>
</organism>
<proteinExistence type="predicted"/>
<dbReference type="EMBL" id="JAVREI010000006">
    <property type="protein sequence ID" value="MDT0276505.1"/>
    <property type="molecule type" value="Genomic_DNA"/>
</dbReference>
<dbReference type="Gene3D" id="1.20.1250.20">
    <property type="entry name" value="MFS general substrate transporter like domains"/>
    <property type="match status" value="1"/>
</dbReference>
<evidence type="ECO:0000256" key="5">
    <source>
        <dbReference type="ARBA" id="ARBA00023136"/>
    </source>
</evidence>
<keyword evidence="4 7" id="KW-1133">Transmembrane helix</keyword>
<dbReference type="CDD" id="cd06173">
    <property type="entry name" value="MFS_MefA_like"/>
    <property type="match status" value="1"/>
</dbReference>
<comment type="caution">
    <text evidence="8">The sequence shown here is derived from an EMBL/GenBank/DDBJ whole genome shotgun (WGS) entry which is preliminary data.</text>
</comment>
<evidence type="ECO:0000313" key="8">
    <source>
        <dbReference type="EMBL" id="MDT0276505.1"/>
    </source>
</evidence>
<accession>A0ABU2K8I7</accession>
<feature type="transmembrane region" description="Helical" evidence="7">
    <location>
        <begin position="267"/>
        <end position="287"/>
    </location>
</feature>